<keyword evidence="1" id="KW-0040">ANK repeat</keyword>
<gene>
    <name evidence="3" type="ORF">Lnau_2693</name>
</gene>
<evidence type="ECO:0000256" key="1">
    <source>
        <dbReference type="PROSITE-ProRule" id="PRU00023"/>
    </source>
</evidence>
<dbReference type="PATRIC" id="fig|45070.6.peg.2844"/>
<reference evidence="3 4" key="1">
    <citation type="submission" date="2015-11" db="EMBL/GenBank/DDBJ databases">
        <title>Genomic analysis of 38 Legionella species identifies large and diverse effector repertoires.</title>
        <authorList>
            <person name="Burstein D."/>
            <person name="Amaro F."/>
            <person name="Zusman T."/>
            <person name="Lifshitz Z."/>
            <person name="Cohen O."/>
            <person name="Gilbert J.A."/>
            <person name="Pupko T."/>
            <person name="Shuman H.A."/>
            <person name="Segal G."/>
        </authorList>
    </citation>
    <scope>NUCLEOTIDE SEQUENCE [LARGE SCALE GENOMIC DNA]</scope>
    <source>
        <strain evidence="3 4">ATCC 49506</strain>
    </source>
</reference>
<dbReference type="InterPro" id="IPR036770">
    <property type="entry name" value="Ankyrin_rpt-contain_sf"/>
</dbReference>
<dbReference type="SUPFAM" id="SSF48403">
    <property type="entry name" value="Ankyrin repeat"/>
    <property type="match status" value="1"/>
</dbReference>
<comment type="caution">
    <text evidence="3">The sequence shown here is derived from an EMBL/GenBank/DDBJ whole genome shotgun (WGS) entry which is preliminary data.</text>
</comment>
<dbReference type="InterPro" id="IPR002110">
    <property type="entry name" value="Ankyrin_rpt"/>
</dbReference>
<evidence type="ECO:0000256" key="2">
    <source>
        <dbReference type="SAM" id="MobiDB-lite"/>
    </source>
</evidence>
<dbReference type="Proteomes" id="UP000054725">
    <property type="component" value="Unassembled WGS sequence"/>
</dbReference>
<keyword evidence="4" id="KW-1185">Reference proteome</keyword>
<dbReference type="EMBL" id="LNYO01000024">
    <property type="protein sequence ID" value="KTD33045.1"/>
    <property type="molecule type" value="Genomic_DNA"/>
</dbReference>
<accession>A0A0W0WL39</accession>
<dbReference type="AlphaFoldDB" id="A0A0W0WL39"/>
<organism evidence="3 4">
    <name type="scientific">Legionella nautarum</name>
    <dbReference type="NCBI Taxonomy" id="45070"/>
    <lineage>
        <taxon>Bacteria</taxon>
        <taxon>Pseudomonadati</taxon>
        <taxon>Pseudomonadota</taxon>
        <taxon>Gammaproteobacteria</taxon>
        <taxon>Legionellales</taxon>
        <taxon>Legionellaceae</taxon>
        <taxon>Legionella</taxon>
    </lineage>
</organism>
<name>A0A0W0WL39_9GAMM</name>
<dbReference type="OrthoDB" id="5654444at2"/>
<feature type="region of interest" description="Disordered" evidence="2">
    <location>
        <begin position="432"/>
        <end position="492"/>
    </location>
</feature>
<dbReference type="PROSITE" id="PS50088">
    <property type="entry name" value="ANK_REPEAT"/>
    <property type="match status" value="1"/>
</dbReference>
<feature type="compositionally biased region" description="Basic and acidic residues" evidence="2">
    <location>
        <begin position="442"/>
        <end position="454"/>
    </location>
</feature>
<feature type="compositionally biased region" description="Polar residues" evidence="2">
    <location>
        <begin position="465"/>
        <end position="492"/>
    </location>
</feature>
<evidence type="ECO:0000313" key="4">
    <source>
        <dbReference type="Proteomes" id="UP000054725"/>
    </source>
</evidence>
<sequence length="492" mass="56190">MKKTINYVWVGQPTKNDPTAIAGHDVAGPIKMARALKIQAEEGEEVNPIKFWCLEEHTAFYQKQFALEEVDIEVCSIEGLLREDKEGPLVEYAEWMQTFMAESLEELSGRVAYKDVFSLFLLVSQGGYFFDTNVFPKKDKVISLLDEPVVTTAKSGFQDSNDFYIMYSPEPMNTEMLKILDAWIADPQFCNLSVFKVTDVPYLNEEEMGVNKVSYKSYFMQESRGLFYWFNRNFDEFAEHLKYGDINEQRPYTSSGVALHDFSLCYLKPPITEEKLLSIPFATNEAYVSTTKRNAGEIYYVNKKERSVALVYDGFSNLFDSFPKSETIYQADPRSLVKILSFFNSFRNDIHPEYIINTGNCTLLHHAVLSKKIDHVKLLIQSGARLDLVATYEMKPSGKMLELTARELAEFLNYGEIASLLQHHEEIARTKIQGMENSDEEVLSKEKEEEKDTSETPNLFGFFKPNNSEPTFLGENSQASKTAGTHAAGQQR</sequence>
<feature type="repeat" description="ANK" evidence="1">
    <location>
        <begin position="359"/>
        <end position="391"/>
    </location>
</feature>
<proteinExistence type="predicted"/>
<dbReference type="RefSeq" id="WP_058505669.1">
    <property type="nucleotide sequence ID" value="NZ_CAAAIF010000022.1"/>
</dbReference>
<evidence type="ECO:0000313" key="3">
    <source>
        <dbReference type="EMBL" id="KTD33045.1"/>
    </source>
</evidence>
<dbReference type="Gene3D" id="1.25.40.20">
    <property type="entry name" value="Ankyrin repeat-containing domain"/>
    <property type="match status" value="1"/>
</dbReference>
<protein>
    <submittedName>
        <fullName evidence="3">Uncharacterized protein</fullName>
    </submittedName>
</protein>